<dbReference type="InterPro" id="IPR011987">
    <property type="entry name" value="ATPase_V1-cplx_hsu_C"/>
</dbReference>
<evidence type="ECO:0000256" key="1">
    <source>
        <dbReference type="ARBA" id="ARBA00008613"/>
    </source>
</evidence>
<evidence type="ECO:0000256" key="5">
    <source>
        <dbReference type="PIRNR" id="PIRNR032184"/>
    </source>
</evidence>
<dbReference type="GO" id="GO:0000221">
    <property type="term" value="C:vacuolar proton-transporting V-type ATPase, V1 domain"/>
    <property type="evidence" value="ECO:0007669"/>
    <property type="project" value="UniProtKB-UniRule"/>
</dbReference>
<dbReference type="PANTHER" id="PTHR10698">
    <property type="entry name" value="V-TYPE PROTON ATPASE SUBUNIT H"/>
    <property type="match status" value="1"/>
</dbReference>
<keyword evidence="4 5" id="KW-0406">Ion transport</keyword>
<name>A0AAD7UA51_9STRA</name>
<dbReference type="Gene3D" id="1.25.10.10">
    <property type="entry name" value="Leucine-rich Repeat Variant"/>
    <property type="match status" value="1"/>
</dbReference>
<dbReference type="PANTHER" id="PTHR10698:SF0">
    <property type="entry name" value="V-TYPE PROTON ATPASE SUBUNIT H"/>
    <property type="match status" value="1"/>
</dbReference>
<evidence type="ECO:0000259" key="6">
    <source>
        <dbReference type="Pfam" id="PF11698"/>
    </source>
</evidence>
<dbReference type="InterPro" id="IPR038497">
    <property type="entry name" value="ATPase_V1-cplx_hsu_C_sf"/>
</dbReference>
<dbReference type="GO" id="GO:0046961">
    <property type="term" value="F:proton-transporting ATPase activity, rotational mechanism"/>
    <property type="evidence" value="ECO:0007669"/>
    <property type="project" value="UniProtKB-UniRule"/>
</dbReference>
<organism evidence="7 8">
    <name type="scientific">Chrysophaeum taylorii</name>
    <dbReference type="NCBI Taxonomy" id="2483200"/>
    <lineage>
        <taxon>Eukaryota</taxon>
        <taxon>Sar</taxon>
        <taxon>Stramenopiles</taxon>
        <taxon>Ochrophyta</taxon>
        <taxon>Pelagophyceae</taxon>
        <taxon>Pelagomonadales</taxon>
        <taxon>Pelagomonadaceae</taxon>
        <taxon>Chrysophaeum</taxon>
    </lineage>
</organism>
<evidence type="ECO:0000313" key="8">
    <source>
        <dbReference type="Proteomes" id="UP001230188"/>
    </source>
</evidence>
<evidence type="ECO:0000256" key="4">
    <source>
        <dbReference type="ARBA" id="ARBA00023065"/>
    </source>
</evidence>
<dbReference type="InterPro" id="IPR016024">
    <property type="entry name" value="ARM-type_fold"/>
</dbReference>
<dbReference type="SUPFAM" id="SSF48371">
    <property type="entry name" value="ARM repeat"/>
    <property type="match status" value="1"/>
</dbReference>
<comment type="subunit">
    <text evidence="5">V-ATPase is a heteromultimeric enzyme made up of two complexes: the ATP-hydrolytic V1 complex and the proton translocation V0 complex.</text>
</comment>
<dbReference type="InterPro" id="IPR004908">
    <property type="entry name" value="ATPase_V1-cplx_hsu"/>
</dbReference>
<keyword evidence="3 5" id="KW-0375">Hydrogen ion transport</keyword>
<keyword evidence="8" id="KW-1185">Reference proteome</keyword>
<comment type="similarity">
    <text evidence="1 5">Belongs to the V-ATPase H subunit family.</text>
</comment>
<dbReference type="Pfam" id="PF03224">
    <property type="entry name" value="V-ATPase_H_N"/>
    <property type="match status" value="1"/>
</dbReference>
<evidence type="ECO:0000313" key="7">
    <source>
        <dbReference type="EMBL" id="KAJ8601127.1"/>
    </source>
</evidence>
<dbReference type="EMBL" id="JAQMWT010000451">
    <property type="protein sequence ID" value="KAJ8601127.1"/>
    <property type="molecule type" value="Genomic_DNA"/>
</dbReference>
<dbReference type="Gene3D" id="1.25.40.150">
    <property type="entry name" value="V-type ATPase, subunit H, C-terminal domain"/>
    <property type="match status" value="1"/>
</dbReference>
<protein>
    <recommendedName>
        <fullName evidence="5">V-type proton ATPase subunit H</fullName>
    </recommendedName>
</protein>
<accession>A0AAD7UA51</accession>
<comment type="caution">
    <text evidence="7">The sequence shown here is derived from an EMBL/GenBank/DDBJ whole genome shotgun (WGS) entry which is preliminary data.</text>
</comment>
<dbReference type="Pfam" id="PF11698">
    <property type="entry name" value="V-ATPase_H_C"/>
    <property type="match status" value="1"/>
</dbReference>
<sequence length="447" mass="49336">MEETEASSLSLVCREDAVRGFASIDWGSYARSGVLTPGDVEALEAAEATPLDYTLREPVLGEKFVKTLVKVVGTVSEVGAQRYALTRLEDILMAEGCGSLESRVAHFADDGRVDPSPFMRSLSDGGDSYAAKVGAGVLATLLTARAEAPVEDFVSWLCEQLSTSRSRQSEVKAAVPALTILLRAARARAVFAEHGGVGYVTKLLKRPETTNAQMQYELTFALWTLSFDDTSAIANATVDALVDQVAAAPREKVVRVSLATLRNLCQSEIASSEGVAARMIKRGLPKTLVTLRERPWTDPDVQEDIEALHKILLSNYRELSTFEKYEAEVESGDLDWGIVHTENFWKENAKLAENQDFRVVQLLVNLLAHEDPKVIAIACYDLGEFVRFYPNGKAVIKHIGAKDTILALIDHADRDVQRHALQCVSKMLVTNWEFVDAQQQQHHNNYK</sequence>
<dbReference type="PIRSF" id="PIRSF032184">
    <property type="entry name" value="ATPase_V1_H"/>
    <property type="match status" value="1"/>
</dbReference>
<dbReference type="InterPro" id="IPR011989">
    <property type="entry name" value="ARM-like"/>
</dbReference>
<keyword evidence="2 5" id="KW-0813">Transport</keyword>
<evidence type="ECO:0000256" key="3">
    <source>
        <dbReference type="ARBA" id="ARBA00022781"/>
    </source>
</evidence>
<feature type="domain" description="ATPase V1 complex subunit H C-terminal" evidence="6">
    <location>
        <begin position="318"/>
        <end position="432"/>
    </location>
</feature>
<dbReference type="Proteomes" id="UP001230188">
    <property type="component" value="Unassembled WGS sequence"/>
</dbReference>
<gene>
    <name evidence="7" type="ORF">CTAYLR_008826</name>
</gene>
<dbReference type="AlphaFoldDB" id="A0AAD7UA51"/>
<evidence type="ECO:0000256" key="2">
    <source>
        <dbReference type="ARBA" id="ARBA00022448"/>
    </source>
</evidence>
<proteinExistence type="inferred from homology"/>
<comment type="function">
    <text evidence="5">Subunit of the V1 complex of vacuolar(H+)-ATPase (V-ATPase), a multisubunit enzyme composed of a peripheral complex (V1) that hydrolyzes ATP and a membrane integral complex (V0) that translocates protons. V-ATPase is responsible for acidifying and maintaining the pH of intracellular compartments.</text>
</comment>
<reference evidence="7" key="1">
    <citation type="submission" date="2023-01" db="EMBL/GenBank/DDBJ databases">
        <title>Metagenome sequencing of chrysophaentin producing Chrysophaeum taylorii.</title>
        <authorList>
            <person name="Davison J."/>
            <person name="Bewley C."/>
        </authorList>
    </citation>
    <scope>NUCLEOTIDE SEQUENCE</scope>
    <source>
        <strain evidence="7">NIES-1699</strain>
    </source>
</reference>